<feature type="transmembrane region" description="Helical" evidence="5">
    <location>
        <begin position="219"/>
        <end position="238"/>
    </location>
</feature>
<evidence type="ECO:0000256" key="1">
    <source>
        <dbReference type="ARBA" id="ARBA00004141"/>
    </source>
</evidence>
<feature type="domain" description="EamA" evidence="6">
    <location>
        <begin position="15"/>
        <end position="147"/>
    </location>
</feature>
<dbReference type="PANTHER" id="PTHR22911">
    <property type="entry name" value="ACYL-MALONYL CONDENSING ENZYME-RELATED"/>
    <property type="match status" value="1"/>
</dbReference>
<dbReference type="Proteomes" id="UP000002171">
    <property type="component" value="Unassembled WGS sequence"/>
</dbReference>
<dbReference type="InterPro" id="IPR000620">
    <property type="entry name" value="EamA_dom"/>
</dbReference>
<dbReference type="PANTHER" id="PTHR22911:SF6">
    <property type="entry name" value="SOLUTE CARRIER FAMILY 35 MEMBER G1"/>
    <property type="match status" value="1"/>
</dbReference>
<dbReference type="Pfam" id="PF00892">
    <property type="entry name" value="EamA"/>
    <property type="match status" value="2"/>
</dbReference>
<feature type="transmembrane region" description="Helical" evidence="5">
    <location>
        <begin position="275"/>
        <end position="293"/>
    </location>
</feature>
<dbReference type="GO" id="GO:0016020">
    <property type="term" value="C:membrane"/>
    <property type="evidence" value="ECO:0007669"/>
    <property type="project" value="UniProtKB-SubCell"/>
</dbReference>
<evidence type="ECO:0000256" key="2">
    <source>
        <dbReference type="ARBA" id="ARBA00022692"/>
    </source>
</evidence>
<organism evidence="7 8">
    <name type="scientific">Neptuniibacter caesariensis</name>
    <dbReference type="NCBI Taxonomy" id="207954"/>
    <lineage>
        <taxon>Bacteria</taxon>
        <taxon>Pseudomonadati</taxon>
        <taxon>Pseudomonadota</taxon>
        <taxon>Gammaproteobacteria</taxon>
        <taxon>Oceanospirillales</taxon>
        <taxon>Oceanospirillaceae</taxon>
        <taxon>Neptuniibacter</taxon>
    </lineage>
</organism>
<comment type="subcellular location">
    <subcellularLocation>
        <location evidence="1">Membrane</location>
        <topology evidence="1">Multi-pass membrane protein</topology>
    </subcellularLocation>
</comment>
<name>A0A7U8GSN3_NEPCE</name>
<protein>
    <submittedName>
        <fullName evidence="7">Membrane protein, putative</fullName>
    </submittedName>
</protein>
<dbReference type="RefSeq" id="WP_007020325.1">
    <property type="nucleotide sequence ID" value="NZ_CH724125.1"/>
</dbReference>
<keyword evidence="8" id="KW-1185">Reference proteome</keyword>
<dbReference type="InterPro" id="IPR037185">
    <property type="entry name" value="EmrE-like"/>
</dbReference>
<feature type="transmembrane region" description="Helical" evidence="5">
    <location>
        <begin position="107"/>
        <end position="124"/>
    </location>
</feature>
<evidence type="ECO:0000313" key="8">
    <source>
        <dbReference type="Proteomes" id="UP000002171"/>
    </source>
</evidence>
<keyword evidence="2 5" id="KW-0812">Transmembrane</keyword>
<feature type="transmembrane region" description="Helical" evidence="5">
    <location>
        <begin position="250"/>
        <end position="269"/>
    </location>
</feature>
<sequence>MFGTMLNSSVNDNIRGTLFMVFAMAAFAVEDMFIKAAADHLSLGTLLILFGSGGMLIFMVMATLKGEAIYNPALFSRVQLIRSAFEIVGRLFFALAITLSPLSSASAILQATPLVVVLGGILFFKERVGWQHWLAIMAGFIGVLMIVRPGLDSFSAASIFAVISTIGFAGRDLATRAAPPTLTNFQLGIYGFMVLIICGAILQAWYAESVDLAPLLDSSAGLKTACAIIFGVIAYNFLTKAMRTGEISMVTPFRYTRLIFAFVLGIIVFNERPDLLTLLGGLVIAGSGIFLLWQSRKRTKKLVRSY</sequence>
<feature type="transmembrane region" description="Helical" evidence="5">
    <location>
        <begin position="133"/>
        <end position="151"/>
    </location>
</feature>
<dbReference type="SUPFAM" id="SSF103481">
    <property type="entry name" value="Multidrug resistance efflux transporter EmrE"/>
    <property type="match status" value="2"/>
</dbReference>
<feature type="transmembrane region" description="Helical" evidence="5">
    <location>
        <begin position="12"/>
        <end position="29"/>
    </location>
</feature>
<comment type="caution">
    <text evidence="7">The sequence shown here is derived from an EMBL/GenBank/DDBJ whole genome shotgun (WGS) entry which is preliminary data.</text>
</comment>
<gene>
    <name evidence="7" type="ORF">MED92_12776</name>
</gene>
<evidence type="ECO:0000313" key="7">
    <source>
        <dbReference type="EMBL" id="EAR61528.1"/>
    </source>
</evidence>
<proteinExistence type="predicted"/>
<keyword evidence="3 5" id="KW-1133">Transmembrane helix</keyword>
<dbReference type="EMBL" id="AAOW01000007">
    <property type="protein sequence ID" value="EAR61528.1"/>
    <property type="molecule type" value="Genomic_DNA"/>
</dbReference>
<evidence type="ECO:0000256" key="5">
    <source>
        <dbReference type="SAM" id="Phobius"/>
    </source>
</evidence>
<evidence type="ECO:0000259" key="6">
    <source>
        <dbReference type="Pfam" id="PF00892"/>
    </source>
</evidence>
<evidence type="ECO:0000256" key="4">
    <source>
        <dbReference type="ARBA" id="ARBA00023136"/>
    </source>
</evidence>
<feature type="domain" description="EamA" evidence="6">
    <location>
        <begin position="161"/>
        <end position="291"/>
    </location>
</feature>
<dbReference type="Gene3D" id="1.10.3730.20">
    <property type="match status" value="2"/>
</dbReference>
<reference evidence="7 8" key="1">
    <citation type="submission" date="2006-02" db="EMBL/GenBank/DDBJ databases">
        <authorList>
            <person name="Pinhassi J."/>
            <person name="Pedros-Alio C."/>
            <person name="Ferriera S."/>
            <person name="Johnson J."/>
            <person name="Kravitz S."/>
            <person name="Halpern A."/>
            <person name="Remington K."/>
            <person name="Beeson K."/>
            <person name="Tran B."/>
            <person name="Rogers Y.-H."/>
            <person name="Friedman R."/>
            <person name="Venter J.C."/>
        </authorList>
    </citation>
    <scope>NUCLEOTIDE SEQUENCE [LARGE SCALE GENOMIC DNA]</scope>
    <source>
        <strain evidence="7 8">MED92</strain>
    </source>
</reference>
<accession>A0A7U8GSN3</accession>
<dbReference type="AlphaFoldDB" id="A0A7U8GSN3"/>
<feature type="transmembrane region" description="Helical" evidence="5">
    <location>
        <begin position="157"/>
        <end position="175"/>
    </location>
</feature>
<keyword evidence="4 5" id="KW-0472">Membrane</keyword>
<feature type="transmembrane region" description="Helical" evidence="5">
    <location>
        <begin position="187"/>
        <end position="207"/>
    </location>
</feature>
<feature type="transmembrane region" description="Helical" evidence="5">
    <location>
        <begin position="41"/>
        <end position="64"/>
    </location>
</feature>
<evidence type="ECO:0000256" key="3">
    <source>
        <dbReference type="ARBA" id="ARBA00022989"/>
    </source>
</evidence>